<dbReference type="EMBL" id="CP017599">
    <property type="protein sequence ID" value="AOX01882.1"/>
    <property type="molecule type" value="Genomic_DNA"/>
</dbReference>
<name>A0A1D8TW52_9CYAN</name>
<organism evidence="1 2">
    <name type="scientific">Moorena producens PAL-8-15-08-1</name>
    <dbReference type="NCBI Taxonomy" id="1458985"/>
    <lineage>
        <taxon>Bacteria</taxon>
        <taxon>Bacillati</taxon>
        <taxon>Cyanobacteriota</taxon>
        <taxon>Cyanophyceae</taxon>
        <taxon>Coleofasciculales</taxon>
        <taxon>Coleofasciculaceae</taxon>
        <taxon>Moorena</taxon>
    </lineage>
</organism>
<evidence type="ECO:0000313" key="1">
    <source>
        <dbReference type="EMBL" id="AOX01882.1"/>
    </source>
</evidence>
<dbReference type="Proteomes" id="UP000177870">
    <property type="component" value="Chromosome"/>
</dbReference>
<dbReference type="AlphaFoldDB" id="A0A1D8TW52"/>
<evidence type="ECO:0000313" key="2">
    <source>
        <dbReference type="Proteomes" id="UP000177870"/>
    </source>
</evidence>
<gene>
    <name evidence="1" type="ORF">BJP34_22775</name>
</gene>
<proteinExistence type="predicted"/>
<dbReference type="KEGG" id="mpro:BJP34_22775"/>
<reference evidence="2" key="1">
    <citation type="submission" date="2016-10" db="EMBL/GenBank/DDBJ databases">
        <title>Comparative genomics uncovers the prolific and rare metabolic potential of the cyanobacterial genus Moorea.</title>
        <authorList>
            <person name="Leao T."/>
            <person name="Castelao G."/>
            <person name="Korobeynikov A."/>
            <person name="Monroe E.A."/>
            <person name="Podell S."/>
            <person name="Glukhov E."/>
            <person name="Allen E."/>
            <person name="Gerwick W.H."/>
            <person name="Gerwick L."/>
        </authorList>
    </citation>
    <scope>NUCLEOTIDE SEQUENCE [LARGE SCALE GENOMIC DNA]</scope>
    <source>
        <strain evidence="2">PAL-8-15-08-1</strain>
    </source>
</reference>
<sequence>MDHTLAKIINTSQYVSFDIFDTAIIRNVLEQSDVFTLVQKQYDYCHSELLPNYPKLRQKA</sequence>
<accession>A0A1D8TW52</accession>
<protein>
    <submittedName>
        <fullName evidence="1">Uncharacterized protein</fullName>
    </submittedName>
</protein>